<evidence type="ECO:0000256" key="1">
    <source>
        <dbReference type="SAM" id="MobiDB-lite"/>
    </source>
</evidence>
<evidence type="ECO:0000259" key="2">
    <source>
        <dbReference type="Pfam" id="PF22893"/>
    </source>
</evidence>
<evidence type="ECO:0000313" key="4">
    <source>
        <dbReference type="Proteomes" id="UP000265631"/>
    </source>
</evidence>
<dbReference type="InterPro" id="IPR054464">
    <property type="entry name" value="ULD_fung"/>
</dbReference>
<comment type="caution">
    <text evidence="3">The sequence shown here is derived from an EMBL/GenBank/DDBJ whole genome shotgun (WGS) entry which is preliminary data.</text>
</comment>
<feature type="region of interest" description="Disordered" evidence="1">
    <location>
        <begin position="561"/>
        <end position="580"/>
    </location>
</feature>
<organism evidence="3 4">
    <name type="scientific">Fusarium flagelliforme</name>
    <dbReference type="NCBI Taxonomy" id="2675880"/>
    <lineage>
        <taxon>Eukaryota</taxon>
        <taxon>Fungi</taxon>
        <taxon>Dikarya</taxon>
        <taxon>Ascomycota</taxon>
        <taxon>Pezizomycotina</taxon>
        <taxon>Sordariomycetes</taxon>
        <taxon>Hypocreomycetidae</taxon>
        <taxon>Hypocreales</taxon>
        <taxon>Nectriaceae</taxon>
        <taxon>Fusarium</taxon>
        <taxon>Fusarium incarnatum-equiseti species complex</taxon>
    </lineage>
</organism>
<dbReference type="EMBL" id="PXXK01000208">
    <property type="protein sequence ID" value="RFN48479.1"/>
    <property type="molecule type" value="Genomic_DNA"/>
</dbReference>
<accession>A0A395MMZ2</accession>
<evidence type="ECO:0000313" key="3">
    <source>
        <dbReference type="EMBL" id="RFN48479.1"/>
    </source>
</evidence>
<reference evidence="3 4" key="1">
    <citation type="journal article" date="2018" name="PLoS Pathog.">
        <title>Evolution of structural diversity of trichothecenes, a family of toxins produced by plant pathogenic and entomopathogenic fungi.</title>
        <authorList>
            <person name="Proctor R.H."/>
            <person name="McCormick S.P."/>
            <person name="Kim H.S."/>
            <person name="Cardoza R.E."/>
            <person name="Stanley A.M."/>
            <person name="Lindo L."/>
            <person name="Kelly A."/>
            <person name="Brown D.W."/>
            <person name="Lee T."/>
            <person name="Vaughan M.M."/>
            <person name="Alexander N.J."/>
            <person name="Busman M."/>
            <person name="Gutierrez S."/>
        </authorList>
    </citation>
    <scope>NUCLEOTIDE SEQUENCE [LARGE SCALE GENOMIC DNA]</scope>
    <source>
        <strain evidence="3 4">NRRL 13405</strain>
    </source>
</reference>
<protein>
    <recommendedName>
        <fullName evidence="2">Ubiquitin-like domain-containing protein</fullName>
    </recommendedName>
</protein>
<keyword evidence="4" id="KW-1185">Reference proteome</keyword>
<proteinExistence type="predicted"/>
<feature type="compositionally biased region" description="Low complexity" evidence="1">
    <location>
        <begin position="568"/>
        <end position="580"/>
    </location>
</feature>
<dbReference type="Proteomes" id="UP000265631">
    <property type="component" value="Unassembled WGS sequence"/>
</dbReference>
<feature type="domain" description="Ubiquitin-like" evidence="2">
    <location>
        <begin position="408"/>
        <end position="488"/>
    </location>
</feature>
<dbReference type="AlphaFoldDB" id="A0A395MMZ2"/>
<feature type="region of interest" description="Disordered" evidence="1">
    <location>
        <begin position="207"/>
        <end position="265"/>
    </location>
</feature>
<gene>
    <name evidence="3" type="ORF">FIE12Z_7288</name>
</gene>
<dbReference type="STRING" id="2594813.A0A395MMZ2"/>
<name>A0A395MMZ2_9HYPO</name>
<dbReference type="Pfam" id="PF22893">
    <property type="entry name" value="ULD_2"/>
    <property type="match status" value="1"/>
</dbReference>
<sequence length="580" mass="64875">MIVQEMESLDIVGTAQLGARLATALDLMNEAMKSTLNLDLPKLVAVVNTTSSTLQSLSQQDTTLFTWACINDINALSATCRVIYEGILVLMTQRAKALEEENHEIGQMTQEKIEHLFSCLKNKIPLTYNAREWLGPRLDLCKQELKHVKFELVLHLLLGNIAEFQSRASGRSPGDYDKENAMRVSAYNVATRRLSYHKNFTKKREEWIKATEPSPPVESPPEEVKSSASSVTAVAPTPVTEATPSIAESSVSEEDDGYSTCSSVSVHPDPSYGQRIRRFLSAVFRRRVRCDEWDGEDIEAYIVNMSDTDKLLTKLELEETAILSSLRKLTTRSLFNRPPVLVEQLASLDLPVRTEFDNVVLSMKRQSLHEMTLIAMGATKTTAPDRKRSWIPYNSGPSLTLYFKVGDKLKPIHLVDPQETKFTLPYNSCLTYGMLSGCLPNITRSIIYHPAIMNGNYKLFADKTVVTIDNWNSLRRPGMTLRLQVCPPPLPIPVPPYVRNYPRNPNPIRGPRPEAVRKGEIYQEVNKLFKLSRSWTPDAESLKGSGIGHLLRLWTNAIDPDNGDDSDGSSVSSGSSSIAY</sequence>
<feature type="compositionally biased region" description="Low complexity" evidence="1">
    <location>
        <begin position="226"/>
        <end position="245"/>
    </location>
</feature>